<feature type="transmembrane region" description="Helical" evidence="2">
    <location>
        <begin position="82"/>
        <end position="104"/>
    </location>
</feature>
<name>F1YKL6_9ACTN</name>
<keyword evidence="2" id="KW-1133">Transmembrane helix</keyword>
<feature type="transmembrane region" description="Helical" evidence="2">
    <location>
        <begin position="165"/>
        <end position="190"/>
    </location>
</feature>
<keyword evidence="2" id="KW-0812">Transmembrane</keyword>
<evidence type="ECO:0000256" key="1">
    <source>
        <dbReference type="SAM" id="MobiDB-lite"/>
    </source>
</evidence>
<evidence type="ECO:0000256" key="2">
    <source>
        <dbReference type="SAM" id="Phobius"/>
    </source>
</evidence>
<keyword evidence="4" id="KW-1185">Reference proteome</keyword>
<dbReference type="Pfam" id="PF17270">
    <property type="entry name" value="DUF5336"/>
    <property type="match status" value="1"/>
</dbReference>
<evidence type="ECO:0000313" key="3">
    <source>
        <dbReference type="EMBL" id="EGD54660.1"/>
    </source>
</evidence>
<proteinExistence type="predicted"/>
<feature type="transmembrane region" description="Helical" evidence="2">
    <location>
        <begin position="140"/>
        <end position="158"/>
    </location>
</feature>
<accession>F1YKL6</accession>
<dbReference type="EMBL" id="AEUD01000010">
    <property type="protein sequence ID" value="EGD54660.1"/>
    <property type="molecule type" value="Genomic_DNA"/>
</dbReference>
<dbReference type="Proteomes" id="UP000035065">
    <property type="component" value="Unassembled WGS sequence"/>
</dbReference>
<dbReference type="STRING" id="644548.SCNU_12247"/>
<dbReference type="InterPro" id="IPR035166">
    <property type="entry name" value="DUF5336"/>
</dbReference>
<feature type="transmembrane region" description="Helical" evidence="2">
    <location>
        <begin position="196"/>
        <end position="216"/>
    </location>
</feature>
<feature type="compositionally biased region" description="Pro residues" evidence="1">
    <location>
        <begin position="39"/>
        <end position="59"/>
    </location>
</feature>
<protein>
    <submittedName>
        <fullName evidence="3">Uncharacterized protein</fullName>
    </submittedName>
</protein>
<dbReference type="AlphaFoldDB" id="F1YKL6"/>
<feature type="compositionally biased region" description="Polar residues" evidence="1">
    <location>
        <begin position="14"/>
        <end position="33"/>
    </location>
</feature>
<comment type="caution">
    <text evidence="3">The sequence shown here is derived from an EMBL/GenBank/DDBJ whole genome shotgun (WGS) entry which is preliminary data.</text>
</comment>
<dbReference type="RefSeq" id="WP_009679666.1">
    <property type="nucleotide sequence ID" value="NZ_AEUD01000010.1"/>
</dbReference>
<organism evidence="3 4">
    <name type="scientific">Gordonia neofelifaecis NRRL B-59395</name>
    <dbReference type="NCBI Taxonomy" id="644548"/>
    <lineage>
        <taxon>Bacteria</taxon>
        <taxon>Bacillati</taxon>
        <taxon>Actinomycetota</taxon>
        <taxon>Actinomycetes</taxon>
        <taxon>Mycobacteriales</taxon>
        <taxon>Gordoniaceae</taxon>
        <taxon>Gordonia</taxon>
    </lineage>
</organism>
<gene>
    <name evidence="3" type="ORF">SCNU_12247</name>
</gene>
<sequence length="238" mass="24626">MTNPQYPGQPDPDATTTIGQSSDPASTTGQWTAANPMPGYAPQPAAPTGPLPPGPPPAGPYGAPGYPQPARPPLLSRLPMPVILALGSAVAGVVTFFMGFLGWVTVSETIERKADDWAADMNGSFDIPAYLSPSLILSPGWFFLLLGTIGVAAAGLIAPKWRRFLPYLAFLAVFGWLGLFVCALGLPPFLSLGAGAYVALTVGFIQAALLAVAAVLDGMAPTPPEPFRPGPMGPPRGY</sequence>
<reference evidence="3 4" key="1">
    <citation type="journal article" date="2011" name="J. Bacteriol.">
        <title>Draft Genome Sequence of Gordonia neofelifaecis NRRL B-59395, a Cholesterol-Degrading Actinomycete.</title>
        <authorList>
            <person name="Ge F."/>
            <person name="Li W."/>
            <person name="Chen G."/>
            <person name="Liu Y."/>
            <person name="Zhang G."/>
            <person name="Yong B."/>
            <person name="Wang Q."/>
            <person name="Wang N."/>
            <person name="Huang Z."/>
            <person name="Li W."/>
            <person name="Wang J."/>
            <person name="Wu C."/>
            <person name="Xie Q."/>
            <person name="Liu G."/>
        </authorList>
    </citation>
    <scope>NUCLEOTIDE SEQUENCE [LARGE SCALE GENOMIC DNA]</scope>
    <source>
        <strain evidence="3 4">NRRL B-59395</strain>
    </source>
</reference>
<evidence type="ECO:0000313" key="4">
    <source>
        <dbReference type="Proteomes" id="UP000035065"/>
    </source>
</evidence>
<feature type="region of interest" description="Disordered" evidence="1">
    <location>
        <begin position="1"/>
        <end position="66"/>
    </location>
</feature>
<dbReference type="eggNOG" id="ENOG5031VR4">
    <property type="taxonomic scope" value="Bacteria"/>
</dbReference>
<keyword evidence="2" id="KW-0472">Membrane</keyword>